<feature type="region of interest" description="Disordered" evidence="1">
    <location>
        <begin position="382"/>
        <end position="560"/>
    </location>
</feature>
<name>A0ABR3V1K4_HUMIN</name>
<proteinExistence type="predicted"/>
<feature type="region of interest" description="Disordered" evidence="1">
    <location>
        <begin position="304"/>
        <end position="344"/>
    </location>
</feature>
<evidence type="ECO:0000256" key="1">
    <source>
        <dbReference type="SAM" id="MobiDB-lite"/>
    </source>
</evidence>
<organism evidence="2 3">
    <name type="scientific">Humicola insolens</name>
    <name type="common">Soft-rot fungus</name>
    <dbReference type="NCBI Taxonomy" id="85995"/>
    <lineage>
        <taxon>Eukaryota</taxon>
        <taxon>Fungi</taxon>
        <taxon>Dikarya</taxon>
        <taxon>Ascomycota</taxon>
        <taxon>Pezizomycotina</taxon>
        <taxon>Sordariomycetes</taxon>
        <taxon>Sordariomycetidae</taxon>
        <taxon>Sordariales</taxon>
        <taxon>Chaetomiaceae</taxon>
        <taxon>Mycothermus</taxon>
    </lineage>
</organism>
<feature type="compositionally biased region" description="Basic and acidic residues" evidence="1">
    <location>
        <begin position="224"/>
        <end position="233"/>
    </location>
</feature>
<comment type="caution">
    <text evidence="2">The sequence shown here is derived from an EMBL/GenBank/DDBJ whole genome shotgun (WGS) entry which is preliminary data.</text>
</comment>
<sequence>MGPATNQPPINLIEYVWPCSHYENVQVRQAPGIPFVRGRFSLPVAKPPDEFTEEDRTGVPARRECCKCWTSSSLFKQLDACEECDHPFAGCPTCMIVDSTGSREIATLDLRPLGEFDQTPQYWRCDRCEHVNPFDSESPLTGFLAPKIAGHSDSIECRQCAAPFSPDSWVINPHWVYLGTWNGKVVAEGGPWHWNVQWHQTFAGEDHLKNDCYAPRRNGRRRRENPCIERDPPCGEPTATGTRHHAVPPILVVQDAGQGMPPPSAGLTPAQEGPDYTRLHPDNQTVGTGVFTIGDYASQMAPPSDDLGSYYNAPAYSQNGSSPEGDHDGQSEMAGPGARSLAGIPEDGNYTVPFNRFAVLARPDALNPEGMPHKLSLYTQRSSAVPPVSASPVANGQPDMSVPDEMVEGERGTCSDGEEYLPDPEDQQSFHGQDADDHSVYSGEDGPDGQEPRTEGPLPDETFEAEQVDRSPEGHDKHAEFDPSAVDGQRGPEDEFLPDGGDQPGDFNPGMADGEQQPGPEDEFSPEGEAPPPNDQDEQPDIGDGWGWFFPSGEDGLATFGDAPEFMPPPDDTEFFPDGDRGIPEGEGEFIPDGEEQPFLDCQDELETEVDPMFSPFMDGWFIPACDLDFFEVEDLEGWFLPGGESEFPGIEVCDFFLVEDEPLEPADGERGLPEGEGEFLPEGEVPPQEEFLPEGEGEFLPDGPDGKRALLDGEASNGRGTAFSGR</sequence>
<keyword evidence="3" id="KW-1185">Reference proteome</keyword>
<feature type="compositionally biased region" description="Basic and acidic residues" evidence="1">
    <location>
        <begin position="467"/>
        <end position="481"/>
    </location>
</feature>
<evidence type="ECO:0000313" key="3">
    <source>
        <dbReference type="Proteomes" id="UP001583172"/>
    </source>
</evidence>
<gene>
    <name evidence="2" type="ORF">VTJ49DRAFT_6260</name>
</gene>
<feature type="region of interest" description="Disordered" evidence="1">
    <location>
        <begin position="223"/>
        <end position="243"/>
    </location>
</feature>
<dbReference type="EMBL" id="JAZGSY010000573">
    <property type="protein sequence ID" value="KAL1835663.1"/>
    <property type="molecule type" value="Genomic_DNA"/>
</dbReference>
<protein>
    <submittedName>
        <fullName evidence="2">Uncharacterized protein</fullName>
    </submittedName>
</protein>
<reference evidence="2 3" key="1">
    <citation type="journal article" date="2024" name="Commun. Biol.">
        <title>Comparative genomic analysis of thermophilic fungi reveals convergent evolutionary adaptations and gene losses.</title>
        <authorList>
            <person name="Steindorff A.S."/>
            <person name="Aguilar-Pontes M.V."/>
            <person name="Robinson A.J."/>
            <person name="Andreopoulos B."/>
            <person name="LaButti K."/>
            <person name="Kuo A."/>
            <person name="Mondo S."/>
            <person name="Riley R."/>
            <person name="Otillar R."/>
            <person name="Haridas S."/>
            <person name="Lipzen A."/>
            <person name="Grimwood J."/>
            <person name="Schmutz J."/>
            <person name="Clum A."/>
            <person name="Reid I.D."/>
            <person name="Moisan M.C."/>
            <person name="Butler G."/>
            <person name="Nguyen T.T.M."/>
            <person name="Dewar K."/>
            <person name="Conant G."/>
            <person name="Drula E."/>
            <person name="Henrissat B."/>
            <person name="Hansel C."/>
            <person name="Singer S."/>
            <person name="Hutchinson M.I."/>
            <person name="de Vries R.P."/>
            <person name="Natvig D.O."/>
            <person name="Powell A.J."/>
            <person name="Tsang A."/>
            <person name="Grigoriev I.V."/>
        </authorList>
    </citation>
    <scope>NUCLEOTIDE SEQUENCE [LARGE SCALE GENOMIC DNA]</scope>
    <source>
        <strain evidence="2 3">CBS 620.91</strain>
    </source>
</reference>
<accession>A0ABR3V1K4</accession>
<feature type="compositionally biased region" description="Low complexity" evidence="1">
    <location>
        <begin position="382"/>
        <end position="394"/>
    </location>
</feature>
<feature type="region of interest" description="Disordered" evidence="1">
    <location>
        <begin position="664"/>
        <end position="727"/>
    </location>
</feature>
<dbReference type="Proteomes" id="UP001583172">
    <property type="component" value="Unassembled WGS sequence"/>
</dbReference>
<feature type="compositionally biased region" description="Acidic residues" evidence="1">
    <location>
        <begin position="416"/>
        <end position="426"/>
    </location>
</feature>
<evidence type="ECO:0000313" key="2">
    <source>
        <dbReference type="EMBL" id="KAL1835663.1"/>
    </source>
</evidence>